<sequence>MSNKSHWKANTIIYNFHVYTKSQFKTETCEKDARTRNRECCQSEAREASEGCPSDLVLKSGGPITFDSRSEVSSLAQVWFWAFYGFFRWIGGRELVEAE</sequence>
<dbReference type="EnsemblPlants" id="KEH16389">
    <property type="protein sequence ID" value="KEH16389"/>
    <property type="gene ID" value="MTR_0200s0020"/>
</dbReference>
<dbReference type="HOGENOM" id="CLU_2324018_0_0_1"/>
<evidence type="ECO:0000313" key="3">
    <source>
        <dbReference type="Proteomes" id="UP000002051"/>
    </source>
</evidence>
<reference evidence="2" key="3">
    <citation type="submission" date="2015-06" db="UniProtKB">
        <authorList>
            <consortium name="EnsemblPlants"/>
        </authorList>
    </citation>
    <scope>IDENTIFICATION</scope>
    <source>
        <strain evidence="2">cv. Jemalong A17</strain>
    </source>
</reference>
<reference evidence="1 3" key="2">
    <citation type="journal article" date="2014" name="BMC Genomics">
        <title>An improved genome release (version Mt4.0) for the model legume Medicago truncatula.</title>
        <authorList>
            <person name="Tang H."/>
            <person name="Krishnakumar V."/>
            <person name="Bidwell S."/>
            <person name="Rosen B."/>
            <person name="Chan A."/>
            <person name="Zhou S."/>
            <person name="Gentzbittel L."/>
            <person name="Childs K.L."/>
            <person name="Yandell M."/>
            <person name="Gundlach H."/>
            <person name="Mayer K.F."/>
            <person name="Schwartz D.C."/>
            <person name="Town C.D."/>
        </authorList>
    </citation>
    <scope>GENOME REANNOTATION</scope>
    <source>
        <strain evidence="1">A17</strain>
        <strain evidence="2 3">cv. Jemalong A17</strain>
    </source>
</reference>
<gene>
    <name evidence="1" type="ORF">MTR_0200s0020</name>
</gene>
<reference evidence="1 3" key="1">
    <citation type="journal article" date="2011" name="Nature">
        <title>The Medicago genome provides insight into the evolution of rhizobial symbioses.</title>
        <authorList>
            <person name="Young N.D."/>
            <person name="Debelle F."/>
            <person name="Oldroyd G.E."/>
            <person name="Geurts R."/>
            <person name="Cannon S.B."/>
            <person name="Udvardi M.K."/>
            <person name="Benedito V.A."/>
            <person name="Mayer K.F."/>
            <person name="Gouzy J."/>
            <person name="Schoof H."/>
            <person name="Van de Peer Y."/>
            <person name="Proost S."/>
            <person name="Cook D.R."/>
            <person name="Meyers B.C."/>
            <person name="Spannagl M."/>
            <person name="Cheung F."/>
            <person name="De Mita S."/>
            <person name="Krishnakumar V."/>
            <person name="Gundlach H."/>
            <person name="Zhou S."/>
            <person name="Mudge J."/>
            <person name="Bharti A.K."/>
            <person name="Murray J.D."/>
            <person name="Naoumkina M.A."/>
            <person name="Rosen B."/>
            <person name="Silverstein K.A."/>
            <person name="Tang H."/>
            <person name="Rombauts S."/>
            <person name="Zhao P.X."/>
            <person name="Zhou P."/>
            <person name="Barbe V."/>
            <person name="Bardou P."/>
            <person name="Bechner M."/>
            <person name="Bellec A."/>
            <person name="Berger A."/>
            <person name="Berges H."/>
            <person name="Bidwell S."/>
            <person name="Bisseling T."/>
            <person name="Choisne N."/>
            <person name="Couloux A."/>
            <person name="Denny R."/>
            <person name="Deshpande S."/>
            <person name="Dai X."/>
            <person name="Doyle J.J."/>
            <person name="Dudez A.M."/>
            <person name="Farmer A.D."/>
            <person name="Fouteau S."/>
            <person name="Franken C."/>
            <person name="Gibelin C."/>
            <person name="Gish J."/>
            <person name="Goldstein S."/>
            <person name="Gonzalez A.J."/>
            <person name="Green P.J."/>
            <person name="Hallab A."/>
            <person name="Hartog M."/>
            <person name="Hua A."/>
            <person name="Humphray S.J."/>
            <person name="Jeong D.H."/>
            <person name="Jing Y."/>
            <person name="Jocker A."/>
            <person name="Kenton S.M."/>
            <person name="Kim D.J."/>
            <person name="Klee K."/>
            <person name="Lai H."/>
            <person name="Lang C."/>
            <person name="Lin S."/>
            <person name="Macmil S.L."/>
            <person name="Magdelenat G."/>
            <person name="Matthews L."/>
            <person name="McCorrison J."/>
            <person name="Monaghan E.L."/>
            <person name="Mun J.H."/>
            <person name="Najar F.Z."/>
            <person name="Nicholson C."/>
            <person name="Noirot C."/>
            <person name="O'Bleness M."/>
            <person name="Paule C.R."/>
            <person name="Poulain J."/>
            <person name="Prion F."/>
            <person name="Qin B."/>
            <person name="Qu C."/>
            <person name="Retzel E.F."/>
            <person name="Riddle C."/>
            <person name="Sallet E."/>
            <person name="Samain S."/>
            <person name="Samson N."/>
            <person name="Sanders I."/>
            <person name="Saurat O."/>
            <person name="Scarpelli C."/>
            <person name="Schiex T."/>
            <person name="Segurens B."/>
            <person name="Severin A.J."/>
            <person name="Sherrier D.J."/>
            <person name="Shi R."/>
            <person name="Sims S."/>
            <person name="Singer S.R."/>
            <person name="Sinharoy S."/>
            <person name="Sterck L."/>
            <person name="Viollet A."/>
            <person name="Wang B.B."/>
            <person name="Wang K."/>
            <person name="Wang M."/>
            <person name="Wang X."/>
            <person name="Warfsmann J."/>
            <person name="Weissenbach J."/>
            <person name="White D.D."/>
            <person name="White J.D."/>
            <person name="Wiley G.B."/>
            <person name="Wincker P."/>
            <person name="Xing Y."/>
            <person name="Yang L."/>
            <person name="Yao Z."/>
            <person name="Ying F."/>
            <person name="Zhai J."/>
            <person name="Zhou L."/>
            <person name="Zuber A."/>
            <person name="Denarie J."/>
            <person name="Dixon R.A."/>
            <person name="May G.D."/>
            <person name="Schwartz D.C."/>
            <person name="Rogers J."/>
            <person name="Quetier F."/>
            <person name="Town C.D."/>
            <person name="Roe B.A."/>
        </authorList>
    </citation>
    <scope>NUCLEOTIDE SEQUENCE [LARGE SCALE GENOMIC DNA]</scope>
    <source>
        <strain evidence="1">A17</strain>
        <strain evidence="2 3">cv. Jemalong A17</strain>
    </source>
</reference>
<protein>
    <submittedName>
        <fullName evidence="1 2">Uncharacterized protein</fullName>
    </submittedName>
</protein>
<accession>A0A072TFU4</accession>
<proteinExistence type="predicted"/>
<organism evidence="1 3">
    <name type="scientific">Medicago truncatula</name>
    <name type="common">Barrel medic</name>
    <name type="synonym">Medicago tribuloides</name>
    <dbReference type="NCBI Taxonomy" id="3880"/>
    <lineage>
        <taxon>Eukaryota</taxon>
        <taxon>Viridiplantae</taxon>
        <taxon>Streptophyta</taxon>
        <taxon>Embryophyta</taxon>
        <taxon>Tracheophyta</taxon>
        <taxon>Spermatophyta</taxon>
        <taxon>Magnoliopsida</taxon>
        <taxon>eudicotyledons</taxon>
        <taxon>Gunneridae</taxon>
        <taxon>Pentapetalae</taxon>
        <taxon>rosids</taxon>
        <taxon>fabids</taxon>
        <taxon>Fabales</taxon>
        <taxon>Fabaceae</taxon>
        <taxon>Papilionoideae</taxon>
        <taxon>50 kb inversion clade</taxon>
        <taxon>NPAAA clade</taxon>
        <taxon>Hologalegina</taxon>
        <taxon>IRL clade</taxon>
        <taxon>Trifolieae</taxon>
        <taxon>Medicago</taxon>
    </lineage>
</organism>
<keyword evidence="3" id="KW-1185">Reference proteome</keyword>
<evidence type="ECO:0000313" key="2">
    <source>
        <dbReference type="EnsemblPlants" id="KEH16389"/>
    </source>
</evidence>
<dbReference type="AlphaFoldDB" id="A0A072TFU4"/>
<evidence type="ECO:0000313" key="1">
    <source>
        <dbReference type="EMBL" id="KEH16389.1"/>
    </source>
</evidence>
<dbReference type="Proteomes" id="UP000002051">
    <property type="component" value="Unassembled WGS sequence"/>
</dbReference>
<name>A0A072TFU4_MEDTR</name>
<dbReference type="EMBL" id="KL402925">
    <property type="protein sequence ID" value="KEH16389.1"/>
    <property type="molecule type" value="Genomic_DNA"/>
</dbReference>